<dbReference type="AlphaFoldDB" id="A0A0P8AKN7"/>
<dbReference type="STRING" id="1305737.GCA_000526355_02628"/>
<comment type="catalytic activity">
    <reaction evidence="1">
        <text>(2S)-2-acetolactate + H(+) = (R)-acetoin + CO2</text>
        <dbReference type="Rhea" id="RHEA:21580"/>
        <dbReference type="ChEBI" id="CHEBI:15378"/>
        <dbReference type="ChEBI" id="CHEBI:15686"/>
        <dbReference type="ChEBI" id="CHEBI:16526"/>
        <dbReference type="ChEBI" id="CHEBI:58476"/>
        <dbReference type="EC" id="4.1.1.5"/>
    </reaction>
</comment>
<accession>A0A0P8AKN7</accession>
<dbReference type="eggNOG" id="COG3527">
    <property type="taxonomic scope" value="Bacteria"/>
</dbReference>
<proteinExistence type="inferred from homology"/>
<dbReference type="GO" id="GO:0045151">
    <property type="term" value="P:acetoin biosynthetic process"/>
    <property type="evidence" value="ECO:0007669"/>
    <property type="project" value="UniProtKB-KW"/>
</dbReference>
<sequence length="233" mass="25806">MKNLILTLSLVFSYLALNAQVKHSGAMSEMGKTGFAPTISLDSLQKYKGLIALGPLGKMQGEITAVDGIPFTGILTAEGKGSIQSKWQSEAPFLVYADVEQWEEISLKGRVNTIQELEALIESTLIANGIDLLEPLPFRIQGNFDRMTTHIVTPRSPEIPGYVEGRNQVKFDHQNSAGELIGFYSKEGQRIYTHHDSFMHVHFLSEEKDYAGHLDQFDSALDGLTLLIPKGRN</sequence>
<gene>
    <name evidence="10" type="primary">alsD</name>
    <name evidence="10" type="ORF">HLUCCX10_03145</name>
</gene>
<organism evidence="10 11">
    <name type="scientific">Algoriphagus marincola HL-49</name>
    <dbReference type="NCBI Taxonomy" id="1305737"/>
    <lineage>
        <taxon>Bacteria</taxon>
        <taxon>Pseudomonadati</taxon>
        <taxon>Bacteroidota</taxon>
        <taxon>Cytophagia</taxon>
        <taxon>Cytophagales</taxon>
        <taxon>Cyclobacteriaceae</taxon>
        <taxon>Algoriphagus</taxon>
    </lineage>
</organism>
<dbReference type="InterPro" id="IPR005128">
    <property type="entry name" value="Acetolactate_a_deCO2ase"/>
</dbReference>
<evidence type="ECO:0000313" key="10">
    <source>
        <dbReference type="EMBL" id="KPQ19295.1"/>
    </source>
</evidence>
<dbReference type="Proteomes" id="UP000050421">
    <property type="component" value="Unassembled WGS sequence"/>
</dbReference>
<dbReference type="Gene3D" id="3.30.1330.80">
    <property type="entry name" value="Hypothetical protein, similar to alpha- acetolactate decarboxylase, domain 2"/>
    <property type="match status" value="1"/>
</dbReference>
<dbReference type="PANTHER" id="PTHR35524">
    <property type="entry name" value="ALPHA-ACETOLACTATE DECARBOXYLASE"/>
    <property type="match status" value="1"/>
</dbReference>
<keyword evidence="9" id="KW-0732">Signal</keyword>
<feature type="chain" id="PRO_5006147958" description="Alpha-acetolactate decarboxylase" evidence="9">
    <location>
        <begin position="20"/>
        <end position="233"/>
    </location>
</feature>
<protein>
    <recommendedName>
        <fullName evidence="5">Alpha-acetolactate decarboxylase</fullName>
        <ecNumber evidence="4">4.1.1.5</ecNumber>
    </recommendedName>
</protein>
<dbReference type="Pfam" id="PF03306">
    <property type="entry name" value="AAL_decarboxy"/>
    <property type="match status" value="1"/>
</dbReference>
<name>A0A0P8AKN7_9BACT</name>
<reference evidence="10 11" key="1">
    <citation type="submission" date="2015-09" db="EMBL/GenBank/DDBJ databases">
        <title>Identification and resolution of microdiversity through metagenomic sequencing of parallel consortia.</title>
        <authorList>
            <person name="Nelson W.C."/>
            <person name="Romine M.F."/>
            <person name="Lindemann S.R."/>
        </authorList>
    </citation>
    <scope>NUCLEOTIDE SEQUENCE [LARGE SCALE GENOMIC DNA]</scope>
    <source>
        <strain evidence="10">HL-49</strain>
    </source>
</reference>
<keyword evidence="7" id="KW-0005">Acetoin biosynthesis</keyword>
<dbReference type="PANTHER" id="PTHR35524:SF1">
    <property type="entry name" value="ALPHA-ACETOLACTATE DECARBOXYLASE"/>
    <property type="match status" value="1"/>
</dbReference>
<dbReference type="UniPathway" id="UPA00626">
    <property type="reaction ID" value="UER00678"/>
</dbReference>
<evidence type="ECO:0000256" key="3">
    <source>
        <dbReference type="ARBA" id="ARBA00007106"/>
    </source>
</evidence>
<dbReference type="EC" id="4.1.1.5" evidence="4"/>
<dbReference type="PATRIC" id="fig|1305737.6.peg.1304"/>
<evidence type="ECO:0000256" key="1">
    <source>
        <dbReference type="ARBA" id="ARBA00001784"/>
    </source>
</evidence>
<comment type="similarity">
    <text evidence="3">Belongs to the alpha-acetolactate decarboxylase family.</text>
</comment>
<dbReference type="SUPFAM" id="SSF117856">
    <property type="entry name" value="AF0104/ALDC/Ptd012-like"/>
    <property type="match status" value="1"/>
</dbReference>
<comment type="caution">
    <text evidence="10">The sequence shown here is derived from an EMBL/GenBank/DDBJ whole genome shotgun (WGS) entry which is preliminary data.</text>
</comment>
<dbReference type="EMBL" id="LJXT01000012">
    <property type="protein sequence ID" value="KPQ19295.1"/>
    <property type="molecule type" value="Genomic_DNA"/>
</dbReference>
<comment type="pathway">
    <text evidence="2">Polyol metabolism; (R,R)-butane-2,3-diol biosynthesis; (R,R)-butane-2,3-diol from pyruvate: step 2/3.</text>
</comment>
<keyword evidence="8 10" id="KW-0456">Lyase</keyword>
<evidence type="ECO:0000256" key="2">
    <source>
        <dbReference type="ARBA" id="ARBA00005170"/>
    </source>
</evidence>
<evidence type="ECO:0000256" key="9">
    <source>
        <dbReference type="SAM" id="SignalP"/>
    </source>
</evidence>
<keyword evidence="6" id="KW-0210">Decarboxylase</keyword>
<evidence type="ECO:0000313" key="11">
    <source>
        <dbReference type="Proteomes" id="UP000050421"/>
    </source>
</evidence>
<evidence type="ECO:0000256" key="8">
    <source>
        <dbReference type="ARBA" id="ARBA00023239"/>
    </source>
</evidence>
<dbReference type="GO" id="GO:0047605">
    <property type="term" value="F:acetolactate decarboxylase activity"/>
    <property type="evidence" value="ECO:0007669"/>
    <property type="project" value="UniProtKB-EC"/>
</dbReference>
<feature type="signal peptide" evidence="9">
    <location>
        <begin position="1"/>
        <end position="19"/>
    </location>
</feature>
<evidence type="ECO:0000256" key="5">
    <source>
        <dbReference type="ARBA" id="ARBA00020164"/>
    </source>
</evidence>
<evidence type="ECO:0000256" key="7">
    <source>
        <dbReference type="ARBA" id="ARBA00023061"/>
    </source>
</evidence>
<dbReference type="OrthoDB" id="824310at2"/>
<evidence type="ECO:0000256" key="4">
    <source>
        <dbReference type="ARBA" id="ARBA00013204"/>
    </source>
</evidence>
<evidence type="ECO:0000256" key="6">
    <source>
        <dbReference type="ARBA" id="ARBA00022793"/>
    </source>
</evidence>